<evidence type="ECO:0000313" key="2">
    <source>
        <dbReference type="Proteomes" id="UP000195402"/>
    </source>
</evidence>
<gene>
    <name evidence="1" type="ORF">BVC80_1679g34</name>
</gene>
<dbReference type="PANTHER" id="PTHR33116:SF86">
    <property type="entry name" value="REVERSE TRANSCRIPTASE DOMAIN-CONTAINING PROTEIN"/>
    <property type="match status" value="1"/>
</dbReference>
<dbReference type="AlphaFoldDB" id="A0A200Q0S4"/>
<dbReference type="Proteomes" id="UP000195402">
    <property type="component" value="Unassembled WGS sequence"/>
</dbReference>
<dbReference type="EMBL" id="MVGT01003409">
    <property type="protein sequence ID" value="OVA04070.1"/>
    <property type="molecule type" value="Genomic_DNA"/>
</dbReference>
<organism evidence="1 2">
    <name type="scientific">Macleaya cordata</name>
    <name type="common">Five-seeded plume-poppy</name>
    <name type="synonym">Bocconia cordata</name>
    <dbReference type="NCBI Taxonomy" id="56857"/>
    <lineage>
        <taxon>Eukaryota</taxon>
        <taxon>Viridiplantae</taxon>
        <taxon>Streptophyta</taxon>
        <taxon>Embryophyta</taxon>
        <taxon>Tracheophyta</taxon>
        <taxon>Spermatophyta</taxon>
        <taxon>Magnoliopsida</taxon>
        <taxon>Ranunculales</taxon>
        <taxon>Papaveraceae</taxon>
        <taxon>Papaveroideae</taxon>
        <taxon>Macleaya</taxon>
    </lineage>
</organism>
<reference evidence="1 2" key="1">
    <citation type="journal article" date="2017" name="Mol. Plant">
        <title>The Genome of Medicinal Plant Macleaya cordata Provides New Insights into Benzylisoquinoline Alkaloids Metabolism.</title>
        <authorList>
            <person name="Liu X."/>
            <person name="Liu Y."/>
            <person name="Huang P."/>
            <person name="Ma Y."/>
            <person name="Qing Z."/>
            <person name="Tang Q."/>
            <person name="Cao H."/>
            <person name="Cheng P."/>
            <person name="Zheng Y."/>
            <person name="Yuan Z."/>
            <person name="Zhou Y."/>
            <person name="Liu J."/>
            <person name="Tang Z."/>
            <person name="Zhuo Y."/>
            <person name="Zhang Y."/>
            <person name="Yu L."/>
            <person name="Huang J."/>
            <person name="Yang P."/>
            <person name="Peng Q."/>
            <person name="Zhang J."/>
            <person name="Jiang W."/>
            <person name="Zhang Z."/>
            <person name="Lin K."/>
            <person name="Ro D.K."/>
            <person name="Chen X."/>
            <person name="Xiong X."/>
            <person name="Shang Y."/>
            <person name="Huang S."/>
            <person name="Zeng J."/>
        </authorList>
    </citation>
    <scope>NUCLEOTIDE SEQUENCE [LARGE SCALE GENOMIC DNA]</scope>
    <source>
        <strain evidence="2">cv. BLH2017</strain>
        <tissue evidence="1">Root</tissue>
    </source>
</reference>
<dbReference type="OrthoDB" id="683552at2759"/>
<name>A0A200Q0S4_MACCD</name>
<dbReference type="STRING" id="56857.A0A200Q0S4"/>
<protein>
    <recommendedName>
        <fullName evidence="3">Reverse transcriptase domain</fullName>
    </recommendedName>
</protein>
<proteinExistence type="predicted"/>
<keyword evidence="2" id="KW-1185">Reference proteome</keyword>
<evidence type="ECO:0008006" key="3">
    <source>
        <dbReference type="Google" id="ProtNLM"/>
    </source>
</evidence>
<dbReference type="OMA" id="CLKERIW"/>
<dbReference type="PANTHER" id="PTHR33116">
    <property type="entry name" value="REVERSE TRANSCRIPTASE ZINC-BINDING DOMAIN-CONTAINING PROTEIN-RELATED-RELATED"/>
    <property type="match status" value="1"/>
</dbReference>
<comment type="caution">
    <text evidence="1">The sequence shown here is derived from an EMBL/GenBank/DDBJ whole genome shotgun (WGS) entry which is preliminary data.</text>
</comment>
<accession>A0A200Q0S4</accession>
<dbReference type="InParanoid" id="A0A200Q0S4"/>
<sequence length="259" mass="29865">MFANDLLFFGKATKGSGDCLKEILTNYSSWSGQRINFNKSAIHFSKATLLDTKEALRETLAVNEMESSDRYLGNYLLQPKHLCKSFDFILQKFNSKLAGWKRNTLTHAKRTILCKATLATISNFNMSTNIFPAQVLDKITRYQRNFWWGHDFSDRKLHYIGWNTISKPIEQGGLNIRDASLVNKAPLGKLTWRFLTEPNALWVRLLKAKYLKNDDFWNHSRPSLASSVWAGLTSMRHAVKDGYYWSIGDGKKICIWEEP</sequence>
<evidence type="ECO:0000313" key="1">
    <source>
        <dbReference type="EMBL" id="OVA04070.1"/>
    </source>
</evidence>